<sequence>MTQDKMQKSFLDTNILVYSVNTESGDKHKASLKILRPSEQEVLCVSDQILAEFYSVMTSSSQVKKPITPVETIWRIKRLIQMPNIQLLPKPSNLTNSLLVLLENHPVTGATVFDVMHVATMMSHGIRRIYTFNVDDFAWCRDMDIEVIIPE</sequence>
<protein>
    <submittedName>
        <fullName evidence="2">PIN domain nucleic acid-binding protein</fullName>
    </submittedName>
</protein>
<dbReference type="AlphaFoldDB" id="A0A1J1JBG8"/>
<gene>
    <name evidence="2" type="ORF">PLAM_0831</name>
</gene>
<dbReference type="InterPro" id="IPR002716">
    <property type="entry name" value="PIN_dom"/>
</dbReference>
<evidence type="ECO:0000259" key="1">
    <source>
        <dbReference type="Pfam" id="PF01850"/>
    </source>
</evidence>
<evidence type="ECO:0000313" key="2">
    <source>
        <dbReference type="EMBL" id="CUM58798.1"/>
    </source>
</evidence>
<dbReference type="Gene3D" id="3.40.50.1010">
    <property type="entry name" value="5'-nuclease"/>
    <property type="match status" value="1"/>
</dbReference>
<reference evidence="2" key="1">
    <citation type="submission" date="2015-09" db="EMBL/GenBank/DDBJ databases">
        <authorList>
            <person name="Jackson K.R."/>
            <person name="Lunt B.L."/>
            <person name="Fisher J.N.B."/>
            <person name="Gardner A.V."/>
            <person name="Bailey M.E."/>
            <person name="Deus L.M."/>
            <person name="Earl A.S."/>
            <person name="Gibby P.D."/>
            <person name="Hartmann K.A."/>
            <person name="Liu J.E."/>
            <person name="Manci A.M."/>
            <person name="Nielsen D.A."/>
            <person name="Solomon M.B."/>
            <person name="Breakwell D.P."/>
            <person name="Burnett S.H."/>
            <person name="Grose J.H."/>
        </authorList>
    </citation>
    <scope>NUCLEOTIDE SEQUENCE</scope>
    <source>
        <strain evidence="2">7805</strain>
    </source>
</reference>
<dbReference type="RefSeq" id="WP_026795272.1">
    <property type="nucleotide sequence ID" value="NZ_CAJCFV010000097.1"/>
</dbReference>
<organism evidence="2">
    <name type="scientific">Planktothrix agardhii</name>
    <name type="common">Oscillatoria agardhii</name>
    <dbReference type="NCBI Taxonomy" id="1160"/>
    <lineage>
        <taxon>Bacteria</taxon>
        <taxon>Bacillati</taxon>
        <taxon>Cyanobacteriota</taxon>
        <taxon>Cyanophyceae</taxon>
        <taxon>Oscillatoriophycideae</taxon>
        <taxon>Oscillatoriales</taxon>
        <taxon>Microcoleaceae</taxon>
        <taxon>Planktothrix</taxon>
    </lineage>
</organism>
<dbReference type="EMBL" id="LO018304">
    <property type="protein sequence ID" value="CUM58798.1"/>
    <property type="molecule type" value="Genomic_DNA"/>
</dbReference>
<dbReference type="Pfam" id="PF01850">
    <property type="entry name" value="PIN"/>
    <property type="match status" value="1"/>
</dbReference>
<dbReference type="InterPro" id="IPR029060">
    <property type="entry name" value="PIN-like_dom_sf"/>
</dbReference>
<proteinExistence type="predicted"/>
<name>A0A1J1JBG8_PLAAG</name>
<accession>A0A1J1JBG8</accession>
<dbReference type="SUPFAM" id="SSF88723">
    <property type="entry name" value="PIN domain-like"/>
    <property type="match status" value="1"/>
</dbReference>
<feature type="domain" description="PIN" evidence="1">
    <location>
        <begin position="10"/>
        <end position="135"/>
    </location>
</feature>